<dbReference type="STRING" id="53326.A0A016VLX7"/>
<evidence type="ECO:0000313" key="5">
    <source>
        <dbReference type="Proteomes" id="UP000024635"/>
    </source>
</evidence>
<dbReference type="Pfam" id="PF06221">
    <property type="entry name" value="zf-C2HC5"/>
    <property type="match status" value="1"/>
</dbReference>
<keyword evidence="1" id="KW-0175">Coiled coil</keyword>
<feature type="coiled-coil region" evidence="1">
    <location>
        <begin position="77"/>
        <end position="104"/>
    </location>
</feature>
<dbReference type="InterPro" id="IPR009349">
    <property type="entry name" value="TRIP4/RQT4_C2HC5_Znf"/>
</dbReference>
<dbReference type="SUPFAM" id="SSF57997">
    <property type="entry name" value="Tropomyosin"/>
    <property type="match status" value="1"/>
</dbReference>
<feature type="domain" description="TRIP4/RQT4 C2HC5-type zinc finger" evidence="3">
    <location>
        <begin position="726"/>
        <end position="771"/>
    </location>
</feature>
<evidence type="ECO:0000256" key="2">
    <source>
        <dbReference type="SAM" id="MobiDB-lite"/>
    </source>
</evidence>
<dbReference type="GO" id="GO:0072344">
    <property type="term" value="P:rescue of stalled ribosome"/>
    <property type="evidence" value="ECO:0007669"/>
    <property type="project" value="InterPro"/>
</dbReference>
<dbReference type="Proteomes" id="UP000024635">
    <property type="component" value="Unassembled WGS sequence"/>
</dbReference>
<feature type="coiled-coil region" evidence="1">
    <location>
        <begin position="321"/>
        <end position="521"/>
    </location>
</feature>
<dbReference type="GO" id="GO:0005634">
    <property type="term" value="C:nucleus"/>
    <property type="evidence" value="ECO:0007669"/>
    <property type="project" value="InterPro"/>
</dbReference>
<accession>A0A016VLX7</accession>
<keyword evidence="5" id="KW-1185">Reference proteome</keyword>
<proteinExistence type="predicted"/>
<feature type="region of interest" description="Disordered" evidence="2">
    <location>
        <begin position="681"/>
        <end position="702"/>
    </location>
</feature>
<organism evidence="4 5">
    <name type="scientific">Ancylostoma ceylanicum</name>
    <dbReference type="NCBI Taxonomy" id="53326"/>
    <lineage>
        <taxon>Eukaryota</taxon>
        <taxon>Metazoa</taxon>
        <taxon>Ecdysozoa</taxon>
        <taxon>Nematoda</taxon>
        <taxon>Chromadorea</taxon>
        <taxon>Rhabditida</taxon>
        <taxon>Rhabditina</taxon>
        <taxon>Rhabditomorpha</taxon>
        <taxon>Strongyloidea</taxon>
        <taxon>Ancylostomatidae</taxon>
        <taxon>Ancylostomatinae</taxon>
        <taxon>Ancylostoma</taxon>
    </lineage>
</organism>
<dbReference type="PANTHER" id="PTHR12963">
    <property type="entry name" value="THYROID RECEPTOR INTERACTING PROTEIN RELATED"/>
    <property type="match status" value="1"/>
</dbReference>
<dbReference type="AlphaFoldDB" id="A0A016VLX7"/>
<dbReference type="EMBL" id="JARK01001343">
    <property type="protein sequence ID" value="EYC28579.1"/>
    <property type="molecule type" value="Genomic_DNA"/>
</dbReference>
<protein>
    <recommendedName>
        <fullName evidence="3">TRIP4/RQT4 C2HC5-type zinc finger domain-containing protein</fullName>
    </recommendedName>
</protein>
<feature type="compositionally biased region" description="Basic residues" evidence="2">
    <location>
        <begin position="683"/>
        <end position="692"/>
    </location>
</feature>
<evidence type="ECO:0000256" key="1">
    <source>
        <dbReference type="SAM" id="Coils"/>
    </source>
</evidence>
<dbReference type="InterPro" id="IPR039128">
    <property type="entry name" value="TRIP4-like"/>
</dbReference>
<evidence type="ECO:0000313" key="4">
    <source>
        <dbReference type="EMBL" id="EYC28579.1"/>
    </source>
</evidence>
<feature type="compositionally biased region" description="Basic and acidic residues" evidence="2">
    <location>
        <begin position="549"/>
        <end position="577"/>
    </location>
</feature>
<feature type="coiled-coil region" evidence="1">
    <location>
        <begin position="208"/>
        <end position="242"/>
    </location>
</feature>
<gene>
    <name evidence="4" type="primary">Acey_s0007.g3297</name>
    <name evidence="4" type="synonym">Acey-asc-1</name>
    <name evidence="4" type="ORF">Y032_0007g3297</name>
</gene>
<dbReference type="GO" id="GO:0008270">
    <property type="term" value="F:zinc ion binding"/>
    <property type="evidence" value="ECO:0007669"/>
    <property type="project" value="InterPro"/>
</dbReference>
<dbReference type="OrthoDB" id="331602at2759"/>
<feature type="region of interest" description="Disordered" evidence="2">
    <location>
        <begin position="548"/>
        <end position="577"/>
    </location>
</feature>
<sequence>MFRGRAHSSDDDDEPSEATIQLNSKLTADFRKAFPLRNESARKVVPVATPSLTQISKRLNFDDSFSLPTVINPNVKILELKEEVDSFKTQLSSAQKEIERLKKAEMDGKSRCEQLLLEIVDLKKELIRRSHCTALDEARHELNEMMVHSRDEWQEAATRFHRYFQCAKARLSVAESEIRSRGLLNEDMKLALSSAWTSTEYRTESVHHENLRELLQNAAATLEELDKDVETNEGELDDDLAEESTQKSPIFDGDEACELSATDTAMIAEGEQGSNIFREPSPIPSFAAGEGNHSILSNMSESILNSTLANTSIDYEKDERIQRLELENSQLKDRVTVLFDRAQKSMLMEEKKNSAEQKYHLLERKMEEILGELNSLRSACAKKMFDVTDTTSQSRAAEIMKRIQDLNDKTENLQEELETTRSEADNARNHVESLTRERDTLLRKIDHLTKTTEDLRKSLADEKELCSSLSSSLEEKTSAMESLELELNSLRSQTKSLEYKLSEANEAMKNLEAQLQAAKGEPTDAGDETQILHLRNNPLQCAMDEFASDAERERQRKRKADETLSHGEPSEAKRAREEQIHALETQLKKSEREKEQALRLQADFAKKYREITTTLTGYQIKLKDIEEGICCVNSVYDEMEKQFVFKYNADTGIVDLLDVGQDVLSQGRPWEYEMQNTVSQTMRNKKDRKGHSGRHDGEVGGGAHRMNTLAVKAESAISDQLLPGRHPCNCQARIHALVRNCMGCGKIVCVQEGSGPCFFCGTLVCTKEEREILDRGSRKSAELYNQLTGTKTDGRTRDFSLSAIGAEFQKATQFRNKLLAADADSERRTKVNDLESDYSCIENSPYLTPEERQAIVQRRLELQQIREKRRKNLVISINVGNMTVNEENVDMGTSKTYDPFIESILDKSEERRRAADAARNAAVDAQWVPKGFVPKVIRSFDDGGIIFERRALGIFQLQLNCAMREGWYRVHDLKMKLIVCDNLPSPDRYDQNCGSRFESNVNDFSNVDALCMINEELGKLEVERRGYAIELPQPCASFVSRGIVSHFDPFENGAFVAFVPIDVPCWDCHDEKVQEVLLSPKYGARHVRWFEDINLKGPIFICSTVSSVASKDVGDFISKYKLDKCTDDGIDFSSANILGRAYVSDCITYKEFEREYGGPVFGDGDFVLVFSTFEPLTVPVPYISPAPFFQLEKEILSVLGNVFSS</sequence>
<dbReference type="GO" id="GO:0180022">
    <property type="term" value="C:RQC-trigger complex"/>
    <property type="evidence" value="ECO:0007669"/>
    <property type="project" value="InterPro"/>
</dbReference>
<reference evidence="5" key="1">
    <citation type="journal article" date="2015" name="Nat. Genet.">
        <title>The genome and transcriptome of the zoonotic hookworm Ancylostoma ceylanicum identify infection-specific gene families.</title>
        <authorList>
            <person name="Schwarz E.M."/>
            <person name="Hu Y."/>
            <person name="Antoshechkin I."/>
            <person name="Miller M.M."/>
            <person name="Sternberg P.W."/>
            <person name="Aroian R.V."/>
        </authorList>
    </citation>
    <scope>NUCLEOTIDE SEQUENCE</scope>
    <source>
        <strain evidence="5">HY135</strain>
    </source>
</reference>
<comment type="caution">
    <text evidence="4">The sequence shown here is derived from an EMBL/GenBank/DDBJ whole genome shotgun (WGS) entry which is preliminary data.</text>
</comment>
<evidence type="ECO:0000259" key="3">
    <source>
        <dbReference type="Pfam" id="PF06221"/>
    </source>
</evidence>
<dbReference type="PANTHER" id="PTHR12963:SF4">
    <property type="entry name" value="ACTIVATING SIGNAL COINTEGRATOR 1"/>
    <property type="match status" value="1"/>
</dbReference>
<name>A0A016VLX7_9BILA</name>
<dbReference type="GO" id="GO:0045893">
    <property type="term" value="P:positive regulation of DNA-templated transcription"/>
    <property type="evidence" value="ECO:0007669"/>
    <property type="project" value="TreeGrafter"/>
</dbReference>